<proteinExistence type="predicted"/>
<dbReference type="EMBL" id="PFRK01000045">
    <property type="protein sequence ID" value="PJC49220.1"/>
    <property type="molecule type" value="Genomic_DNA"/>
</dbReference>
<name>A0A2J0N2Y6_9BACT</name>
<evidence type="ECO:0000313" key="1">
    <source>
        <dbReference type="EMBL" id="PJC49220.1"/>
    </source>
</evidence>
<feature type="non-terminal residue" evidence="1">
    <location>
        <position position="1"/>
    </location>
</feature>
<dbReference type="Proteomes" id="UP000231300">
    <property type="component" value="Unassembled WGS sequence"/>
</dbReference>
<accession>A0A2J0N2Y6</accession>
<gene>
    <name evidence="1" type="ORF">CO033_02735</name>
</gene>
<sequence>YGNKVCHCTISSKDIGLLKNLKIKEKLGDEWNFIGYEIKNKIDIKTTLKKLKEKLVFLILVSMAV</sequence>
<evidence type="ECO:0000313" key="2">
    <source>
        <dbReference type="Proteomes" id="UP000231300"/>
    </source>
</evidence>
<organism evidence="1 2">
    <name type="scientific">Candidatus Nomurabacteria bacterium CG_4_9_14_0_2_um_filter_32_10</name>
    <dbReference type="NCBI Taxonomy" id="1974729"/>
    <lineage>
        <taxon>Bacteria</taxon>
        <taxon>Candidatus Nomuraibacteriota</taxon>
    </lineage>
</organism>
<protein>
    <submittedName>
        <fullName evidence="1">Uncharacterized protein</fullName>
    </submittedName>
</protein>
<reference evidence="2" key="1">
    <citation type="submission" date="2017-09" db="EMBL/GenBank/DDBJ databases">
        <title>Depth-based differentiation of microbial function through sediment-hosted aquifers and enrichment of novel symbionts in the deep terrestrial subsurface.</title>
        <authorList>
            <person name="Probst A.J."/>
            <person name="Ladd B."/>
            <person name="Jarett J.K."/>
            <person name="Geller-Mcgrath D.E."/>
            <person name="Sieber C.M.K."/>
            <person name="Emerson J.B."/>
            <person name="Anantharaman K."/>
            <person name="Thomas B.C."/>
            <person name="Malmstrom R."/>
            <person name="Stieglmeier M."/>
            <person name="Klingl A."/>
            <person name="Woyke T."/>
            <person name="Ryan C.M."/>
            <person name="Banfield J.F."/>
        </authorList>
    </citation>
    <scope>NUCLEOTIDE SEQUENCE [LARGE SCALE GENOMIC DNA]</scope>
</reference>
<dbReference type="AlphaFoldDB" id="A0A2J0N2Y6"/>
<comment type="caution">
    <text evidence="1">The sequence shown here is derived from an EMBL/GenBank/DDBJ whole genome shotgun (WGS) entry which is preliminary data.</text>
</comment>